<name>A0A9W6SGV8_9ACTN</name>
<dbReference type="InterPro" id="IPR009057">
    <property type="entry name" value="Homeodomain-like_sf"/>
</dbReference>
<keyword evidence="3" id="KW-0804">Transcription</keyword>
<accession>A0A9W6SGV8</accession>
<sequence>MTDTPTRAAEAAAEILRADGSEAVTMRRIGAHIGLSAMAVYRHYPSREALLARVADEWFARLAAEWAPILTAPDPIAAGVEEMISLALREPKVYAFLFLEARDGARAVGELREGRSPTFNLVTGAVAAAMRAGLLREDDPWLVGLAITSHLHGLIGLHLGGRIGLPDGEFRELCRASLERLIHGIGA</sequence>
<dbReference type="Pfam" id="PF13305">
    <property type="entry name" value="TetR_C_33"/>
    <property type="match status" value="1"/>
</dbReference>
<dbReference type="GO" id="GO:0003700">
    <property type="term" value="F:DNA-binding transcription factor activity"/>
    <property type="evidence" value="ECO:0007669"/>
    <property type="project" value="TreeGrafter"/>
</dbReference>
<dbReference type="PANTHER" id="PTHR30055:SF234">
    <property type="entry name" value="HTH-TYPE TRANSCRIPTIONAL REGULATOR BETI"/>
    <property type="match status" value="1"/>
</dbReference>
<dbReference type="RefSeq" id="WP_285660990.1">
    <property type="nucleotide sequence ID" value="NZ_BSTX01000001.1"/>
</dbReference>
<dbReference type="SUPFAM" id="SSF46689">
    <property type="entry name" value="Homeodomain-like"/>
    <property type="match status" value="1"/>
</dbReference>
<dbReference type="InterPro" id="IPR050109">
    <property type="entry name" value="HTH-type_TetR-like_transc_reg"/>
</dbReference>
<evidence type="ECO:0000256" key="1">
    <source>
        <dbReference type="ARBA" id="ARBA00023015"/>
    </source>
</evidence>
<evidence type="ECO:0000256" key="4">
    <source>
        <dbReference type="PROSITE-ProRule" id="PRU00335"/>
    </source>
</evidence>
<reference evidence="6" key="1">
    <citation type="submission" date="2023-03" db="EMBL/GenBank/DDBJ databases">
        <title>Actinorhabdospora filicis NBRC 111898.</title>
        <authorList>
            <person name="Ichikawa N."/>
            <person name="Sato H."/>
            <person name="Tonouchi N."/>
        </authorList>
    </citation>
    <scope>NUCLEOTIDE SEQUENCE</scope>
    <source>
        <strain evidence="6">NBRC 111898</strain>
    </source>
</reference>
<dbReference type="InterPro" id="IPR001647">
    <property type="entry name" value="HTH_TetR"/>
</dbReference>
<evidence type="ECO:0000313" key="7">
    <source>
        <dbReference type="Proteomes" id="UP001165079"/>
    </source>
</evidence>
<feature type="domain" description="HTH tetR-type" evidence="5">
    <location>
        <begin position="2"/>
        <end position="62"/>
    </location>
</feature>
<evidence type="ECO:0000256" key="3">
    <source>
        <dbReference type="ARBA" id="ARBA00023163"/>
    </source>
</evidence>
<dbReference type="Proteomes" id="UP001165079">
    <property type="component" value="Unassembled WGS sequence"/>
</dbReference>
<dbReference type="PROSITE" id="PS50977">
    <property type="entry name" value="HTH_TETR_2"/>
    <property type="match status" value="1"/>
</dbReference>
<dbReference type="EMBL" id="BSTX01000001">
    <property type="protein sequence ID" value="GLZ75763.1"/>
    <property type="molecule type" value="Genomic_DNA"/>
</dbReference>
<dbReference type="Gene3D" id="1.10.357.10">
    <property type="entry name" value="Tetracycline Repressor, domain 2"/>
    <property type="match status" value="1"/>
</dbReference>
<dbReference type="PANTHER" id="PTHR30055">
    <property type="entry name" value="HTH-TYPE TRANSCRIPTIONAL REGULATOR RUTR"/>
    <property type="match status" value="1"/>
</dbReference>
<proteinExistence type="predicted"/>
<dbReference type="SUPFAM" id="SSF48498">
    <property type="entry name" value="Tetracyclin repressor-like, C-terminal domain"/>
    <property type="match status" value="1"/>
</dbReference>
<feature type="DNA-binding region" description="H-T-H motif" evidence="4">
    <location>
        <begin position="25"/>
        <end position="44"/>
    </location>
</feature>
<dbReference type="InterPro" id="IPR025996">
    <property type="entry name" value="MT1864/Rv1816-like_C"/>
</dbReference>
<keyword evidence="7" id="KW-1185">Reference proteome</keyword>
<protein>
    <recommendedName>
        <fullName evidence="5">HTH tetR-type domain-containing protein</fullName>
    </recommendedName>
</protein>
<keyword evidence="2 4" id="KW-0238">DNA-binding</keyword>
<gene>
    <name evidence="6" type="ORF">Afil01_05700</name>
</gene>
<dbReference type="GO" id="GO:0000976">
    <property type="term" value="F:transcription cis-regulatory region binding"/>
    <property type="evidence" value="ECO:0007669"/>
    <property type="project" value="TreeGrafter"/>
</dbReference>
<organism evidence="6 7">
    <name type="scientific">Actinorhabdospora filicis</name>
    <dbReference type="NCBI Taxonomy" id="1785913"/>
    <lineage>
        <taxon>Bacteria</taxon>
        <taxon>Bacillati</taxon>
        <taxon>Actinomycetota</taxon>
        <taxon>Actinomycetes</taxon>
        <taxon>Micromonosporales</taxon>
        <taxon>Micromonosporaceae</taxon>
        <taxon>Actinorhabdospora</taxon>
    </lineage>
</organism>
<dbReference type="Pfam" id="PF00440">
    <property type="entry name" value="TetR_N"/>
    <property type="match status" value="1"/>
</dbReference>
<comment type="caution">
    <text evidence="6">The sequence shown here is derived from an EMBL/GenBank/DDBJ whole genome shotgun (WGS) entry which is preliminary data.</text>
</comment>
<keyword evidence="1" id="KW-0805">Transcription regulation</keyword>
<dbReference type="AlphaFoldDB" id="A0A9W6SGV8"/>
<dbReference type="InterPro" id="IPR036271">
    <property type="entry name" value="Tet_transcr_reg_TetR-rel_C_sf"/>
</dbReference>
<evidence type="ECO:0000259" key="5">
    <source>
        <dbReference type="PROSITE" id="PS50977"/>
    </source>
</evidence>
<evidence type="ECO:0000313" key="6">
    <source>
        <dbReference type="EMBL" id="GLZ75763.1"/>
    </source>
</evidence>
<evidence type="ECO:0000256" key="2">
    <source>
        <dbReference type="ARBA" id="ARBA00023125"/>
    </source>
</evidence>